<keyword evidence="2" id="KW-1185">Reference proteome</keyword>
<name>A0ACC3B375_9EURO</name>
<proteinExistence type="predicted"/>
<comment type="caution">
    <text evidence="1">The sequence shown here is derived from an EMBL/GenBank/DDBJ whole genome shotgun (WGS) entry which is preliminary data.</text>
</comment>
<dbReference type="Proteomes" id="UP001177260">
    <property type="component" value="Unassembled WGS sequence"/>
</dbReference>
<organism evidence="1 2">
    <name type="scientific">Aspergillus melleus</name>
    <dbReference type="NCBI Taxonomy" id="138277"/>
    <lineage>
        <taxon>Eukaryota</taxon>
        <taxon>Fungi</taxon>
        <taxon>Dikarya</taxon>
        <taxon>Ascomycota</taxon>
        <taxon>Pezizomycotina</taxon>
        <taxon>Eurotiomycetes</taxon>
        <taxon>Eurotiomycetidae</taxon>
        <taxon>Eurotiales</taxon>
        <taxon>Aspergillaceae</taxon>
        <taxon>Aspergillus</taxon>
        <taxon>Aspergillus subgen. Circumdati</taxon>
    </lineage>
</organism>
<evidence type="ECO:0000313" key="2">
    <source>
        <dbReference type="Proteomes" id="UP001177260"/>
    </source>
</evidence>
<sequence length="967" mass="106317">MARSRSRSASTRPYESMLKSTKGVSNPKAAVPSPSRRRVTRSQSRDPDNSGLENAVVGTGRPSLNGRWKQNMGKSGKGLDAVVEESPVRSPAKSPRKAGAPRESHAAPDSPEDAANISGTTILPSEPDTDLDPEMMLESLPDLERAARDVLKLLVPASTDPVSIVSLAAKLADPKNTQSRRLSRSKSKFESEASYFGSHSYIDTERVSEAIYTALENKCDGLANDWTPDLSVQKANCARFAIEVLLARTETDAPRQAIQHVEGLFPSVFMNNVVHDGQRTAVGESSLGKDTFNLALEIRTQFLIASMEDQQNDPGFDPDAILKLAFFVEEIDEDVYDSSEAPLRGFNLDNLGGADGYLPSRYRDAAYDRFNEMRVLVSDGLDELKSAFRWSRFALKAAQWLRKRNDEIDKQLNKQRQADDLKDEYFATPKTGSKMGSVAPRSEATLSPAGRASPRPSSVAAENQRRMAARGSPFAATPTRLRISSTLRELETPGVSGTQGPLFTAPPVQPGISDAQKEPDVPETSNGQGSPTEGAPIDDGAPTPPGNEEEPKTAPENRERRKSKPCVPNLDANPNVLLTIRSSFLNASSIDRIMQRQRRRSDFVQPSPQAEGDTLVSEDQSNELPAASQSRTADPVAPAAPAAPEAPVEPASMPDPHMDSPLFVPQDDELLTINDTGFTLDGDNSRIQIERSHSPPVGNRISHGPGRQRTDSIASIPVNPPSILPSDRELWHATKKHAASSSQATKDKHPQAAFIDHQENAHRVSPISHGVSSRSAQRIQPAQSSNKRRRDESDDLEENEESGNDFSTDARTLDVSRRRAAKPAQPTSKRQRTTTHEESRAAPEAPGESHATRRGSPTIPYRSSQLTSTNQSHVRWQPAEDERLLRLIKENECKWALIEQENEAQPEKPGEKRIEGRNQVQLKDRARNLKIKYYRARQPLPKNLEKVTMKQKDKARLANMGIIVPEN</sequence>
<gene>
    <name evidence="1" type="ORF">N8T08_004874</name>
</gene>
<dbReference type="EMBL" id="JAOPJF010000028">
    <property type="protein sequence ID" value="KAK1144861.1"/>
    <property type="molecule type" value="Genomic_DNA"/>
</dbReference>
<protein>
    <submittedName>
        <fullName evidence="1">Uncharacterized protein</fullName>
    </submittedName>
</protein>
<reference evidence="1 2" key="1">
    <citation type="journal article" date="2023" name="ACS Omega">
        <title>Identification of the Neoaspergillic Acid Biosynthesis Gene Cluster by Establishing an In Vitro CRISPR-Ribonucleoprotein Genetic System in Aspergillus melleus.</title>
        <authorList>
            <person name="Yuan B."/>
            <person name="Grau M.F."/>
            <person name="Murata R.M."/>
            <person name="Torok T."/>
            <person name="Venkateswaran K."/>
            <person name="Stajich J.E."/>
            <person name="Wang C.C.C."/>
        </authorList>
    </citation>
    <scope>NUCLEOTIDE SEQUENCE [LARGE SCALE GENOMIC DNA]</scope>
    <source>
        <strain evidence="1 2">IMV 1140</strain>
    </source>
</reference>
<accession>A0ACC3B375</accession>
<evidence type="ECO:0000313" key="1">
    <source>
        <dbReference type="EMBL" id="KAK1144861.1"/>
    </source>
</evidence>